<evidence type="ECO:0000256" key="1">
    <source>
        <dbReference type="ARBA" id="ARBA00006594"/>
    </source>
</evidence>
<dbReference type="InterPro" id="IPR002052">
    <property type="entry name" value="DNA_methylase_N6_adenine_CS"/>
</dbReference>
<gene>
    <name evidence="9" type="primary">xphIM</name>
    <name evidence="9" type="ordered locus">XOO3951</name>
</gene>
<keyword evidence="10" id="KW-1185">Reference proteome</keyword>
<keyword evidence="6" id="KW-0680">Restriction system</keyword>
<feature type="domain" description="Type II methyltransferase M.TaqI-like" evidence="8">
    <location>
        <begin position="324"/>
        <end position="401"/>
    </location>
</feature>
<dbReference type="InterPro" id="IPR050953">
    <property type="entry name" value="N4_N6_ade-DNA_methylase"/>
</dbReference>
<accession>Q5GVR8</accession>
<dbReference type="Pfam" id="PF07669">
    <property type="entry name" value="Eco57I"/>
    <property type="match status" value="1"/>
</dbReference>
<dbReference type="AlphaFoldDB" id="Q5GVR8"/>
<dbReference type="GO" id="GO:0003676">
    <property type="term" value="F:nucleic acid binding"/>
    <property type="evidence" value="ECO:0007669"/>
    <property type="project" value="InterPro"/>
</dbReference>
<evidence type="ECO:0000256" key="3">
    <source>
        <dbReference type="ARBA" id="ARBA00022603"/>
    </source>
</evidence>
<dbReference type="InterPro" id="IPR011639">
    <property type="entry name" value="MethylTrfase_TaqI-like_dom"/>
</dbReference>
<evidence type="ECO:0000256" key="2">
    <source>
        <dbReference type="ARBA" id="ARBA00011900"/>
    </source>
</evidence>
<dbReference type="EC" id="2.1.1.72" evidence="2"/>
<dbReference type="KEGG" id="xoo:XOO3951"/>
<evidence type="ECO:0000256" key="7">
    <source>
        <dbReference type="ARBA" id="ARBA00047942"/>
    </source>
</evidence>
<proteinExistence type="inferred from homology"/>
<dbReference type="Gene3D" id="3.40.50.150">
    <property type="entry name" value="Vaccinia Virus protein VP39"/>
    <property type="match status" value="1"/>
</dbReference>
<evidence type="ECO:0000313" key="9">
    <source>
        <dbReference type="EMBL" id="AAW77205.1"/>
    </source>
</evidence>
<evidence type="ECO:0000256" key="4">
    <source>
        <dbReference type="ARBA" id="ARBA00022679"/>
    </source>
</evidence>
<dbReference type="PROSITE" id="PS00092">
    <property type="entry name" value="N6_MTASE"/>
    <property type="match status" value="1"/>
</dbReference>
<evidence type="ECO:0000256" key="6">
    <source>
        <dbReference type="ARBA" id="ARBA00022747"/>
    </source>
</evidence>
<dbReference type="PANTHER" id="PTHR33841">
    <property type="entry name" value="DNA METHYLTRANSFERASE YEEA-RELATED"/>
    <property type="match status" value="1"/>
</dbReference>
<evidence type="ECO:0000313" key="10">
    <source>
        <dbReference type="Proteomes" id="UP000006735"/>
    </source>
</evidence>
<dbReference type="GO" id="GO:0009007">
    <property type="term" value="F:site-specific DNA-methyltransferase (adenine-specific) activity"/>
    <property type="evidence" value="ECO:0007669"/>
    <property type="project" value="UniProtKB-EC"/>
</dbReference>
<organism evidence="9 10">
    <name type="scientific">Xanthomonas oryzae pv. oryzae (strain KACC10331 / KXO85)</name>
    <dbReference type="NCBI Taxonomy" id="291331"/>
    <lineage>
        <taxon>Bacteria</taxon>
        <taxon>Pseudomonadati</taxon>
        <taxon>Pseudomonadota</taxon>
        <taxon>Gammaproteobacteria</taxon>
        <taxon>Lysobacterales</taxon>
        <taxon>Lysobacteraceae</taxon>
        <taxon>Xanthomonas</taxon>
    </lineage>
</organism>
<evidence type="ECO:0000259" key="8">
    <source>
        <dbReference type="Pfam" id="PF07669"/>
    </source>
</evidence>
<dbReference type="REBASE" id="10823">
    <property type="entry name" value="M.XorKII"/>
</dbReference>
<evidence type="ECO:0000256" key="5">
    <source>
        <dbReference type="ARBA" id="ARBA00022691"/>
    </source>
</evidence>
<comment type="similarity">
    <text evidence="1">Belongs to the N(4)/N(6)-methyltransferase family.</text>
</comment>
<keyword evidence="4" id="KW-0808">Transferase</keyword>
<dbReference type="Proteomes" id="UP000006735">
    <property type="component" value="Chromosome"/>
</dbReference>
<dbReference type="GO" id="GO:0032259">
    <property type="term" value="P:methylation"/>
    <property type="evidence" value="ECO:0007669"/>
    <property type="project" value="UniProtKB-KW"/>
</dbReference>
<reference evidence="9 10" key="1">
    <citation type="journal article" date="2005" name="Nucleic Acids Res.">
        <title>The genome sequence of Xanthomonas oryzae pathovar oryzae KACC10331, the bacterial blight pathogen of rice.</title>
        <authorList>
            <person name="Lee B.M."/>
            <person name="Park Y.J."/>
            <person name="Park D.S."/>
            <person name="Kang H.W."/>
            <person name="Kim J.G."/>
            <person name="Song E.S."/>
            <person name="Park I.C."/>
            <person name="Yoon U.H."/>
            <person name="Hahn J.H."/>
            <person name="Koo B.S."/>
            <person name="Lee G.B."/>
            <person name="Kim H."/>
            <person name="Park H.S."/>
            <person name="Yoon K.O."/>
            <person name="Kim J.H."/>
            <person name="Jung C.H."/>
            <person name="Koh N.H."/>
            <person name="Seo J.S."/>
            <person name="Go S.J."/>
        </authorList>
    </citation>
    <scope>NUCLEOTIDE SEQUENCE [LARGE SCALE GENOMIC DNA]</scope>
    <source>
        <strain evidence="10">KACC10331 / KXO85</strain>
    </source>
</reference>
<dbReference type="HOGENOM" id="CLU_032205_0_0_6"/>
<keyword evidence="3 9" id="KW-0489">Methyltransferase</keyword>
<dbReference type="SUPFAM" id="SSF53335">
    <property type="entry name" value="S-adenosyl-L-methionine-dependent methyltransferases"/>
    <property type="match status" value="1"/>
</dbReference>
<protein>
    <recommendedName>
        <fullName evidence="2">site-specific DNA-methyltransferase (adenine-specific)</fullName>
        <ecNumber evidence="2">2.1.1.72</ecNumber>
    </recommendedName>
</protein>
<sequence>MSIPTEIFTAQRSIGLRTSLLAIKWRAKASSSSASSARPSRITGRRPSEIYQTLQAIAKQNKGLGCLGYPGRRREVHRCPMAAAGDEMMTLDAAANVAPLLTEPLPSLAELPSPSYLRAVLRTQSKATAERSQLAFAEAITAHAVIAYWEQLGSGLAVQPPPNAARDLPEAGRRAASQFGQAIARLSVEDAASNLGLLYTALLPSEWRSERGVFYTPPALAERLLDQAEAAGLDWSRAHVLDPAAGAGAFLVPAARRLLKSIVDCSPAVAMHNLSARLRGFELDPFAAWMAQVFVEAAALPLIVACGRRPSAVVTVCDSLSITKINGFDLVVGNPPFGRLKLAAERREYFSRSLYGHANLYGLFMDLAVRLAKPDGLVSFLTPSSFLAGEYFKNLRAVLHKEAPPVSLDFVTARKGVFDDVLQETVLATYRKGAKRARAVVSFIEAQPGVPVKAEPAGDFTLPRKATAPWFLPRHTDEAELAKRLRAMSARLADWGYKVSTGPLVWNRFKPQLCDHEEAGTVPLVWAESVTSDGRFVPRAEKRNHKPFLRLQPGNDWLVVRKPCVLLQRTTAKEQARRLIAAEMPASFIKRHAGVTIENHLNMMIPTVENPAVSPALLAAFLNSEAADRAFRCLSGSVAVSAYELENLPLPTASDLKKLVGSKVTRASVEKACANLYATEGEA</sequence>
<dbReference type="PANTHER" id="PTHR33841:SF5">
    <property type="entry name" value="DNA METHYLASE (MODIFICATION METHYLASE) (METHYLTRANSFERASE)-RELATED"/>
    <property type="match status" value="1"/>
</dbReference>
<dbReference type="PRINTS" id="PR00507">
    <property type="entry name" value="N12N6MTFRASE"/>
</dbReference>
<dbReference type="GO" id="GO:0009307">
    <property type="term" value="P:DNA restriction-modification system"/>
    <property type="evidence" value="ECO:0007669"/>
    <property type="project" value="UniProtKB-KW"/>
</dbReference>
<dbReference type="InterPro" id="IPR029063">
    <property type="entry name" value="SAM-dependent_MTases_sf"/>
</dbReference>
<dbReference type="EMBL" id="AE013598">
    <property type="protein sequence ID" value="AAW77205.1"/>
    <property type="molecule type" value="Genomic_DNA"/>
</dbReference>
<comment type="catalytic activity">
    <reaction evidence="7">
        <text>a 2'-deoxyadenosine in DNA + S-adenosyl-L-methionine = an N(6)-methyl-2'-deoxyadenosine in DNA + S-adenosyl-L-homocysteine + H(+)</text>
        <dbReference type="Rhea" id="RHEA:15197"/>
        <dbReference type="Rhea" id="RHEA-COMP:12418"/>
        <dbReference type="Rhea" id="RHEA-COMP:12419"/>
        <dbReference type="ChEBI" id="CHEBI:15378"/>
        <dbReference type="ChEBI" id="CHEBI:57856"/>
        <dbReference type="ChEBI" id="CHEBI:59789"/>
        <dbReference type="ChEBI" id="CHEBI:90615"/>
        <dbReference type="ChEBI" id="CHEBI:90616"/>
        <dbReference type="EC" id="2.1.1.72"/>
    </reaction>
</comment>
<keyword evidence="5" id="KW-0949">S-adenosyl-L-methionine</keyword>
<dbReference type="STRING" id="291331.XOO3951"/>
<name>Q5GVR8_XANOR</name>